<protein>
    <recommendedName>
        <fullName evidence="3">Nucleoside phosphorylase domain-containing protein</fullName>
    </recommendedName>
</protein>
<dbReference type="InterPro" id="IPR035994">
    <property type="entry name" value="Nucleoside_phosphorylase_sf"/>
</dbReference>
<dbReference type="Gene3D" id="3.40.50.1580">
    <property type="entry name" value="Nucleoside phosphorylase domain"/>
    <property type="match status" value="1"/>
</dbReference>
<evidence type="ECO:0000313" key="2">
    <source>
        <dbReference type="Proteomes" id="UP001147782"/>
    </source>
</evidence>
<reference evidence="1" key="2">
    <citation type="journal article" date="2023" name="IMA Fungus">
        <title>Comparative genomic study of the Penicillium genus elucidates a diverse pangenome and 15 lateral gene transfer events.</title>
        <authorList>
            <person name="Petersen C."/>
            <person name="Sorensen T."/>
            <person name="Nielsen M.R."/>
            <person name="Sondergaard T.E."/>
            <person name="Sorensen J.L."/>
            <person name="Fitzpatrick D.A."/>
            <person name="Frisvad J.C."/>
            <person name="Nielsen K.L."/>
        </authorList>
    </citation>
    <scope>NUCLEOTIDE SEQUENCE</scope>
    <source>
        <strain evidence="1">IBT 29864</strain>
    </source>
</reference>
<dbReference type="GO" id="GO:0009116">
    <property type="term" value="P:nucleoside metabolic process"/>
    <property type="evidence" value="ECO:0007669"/>
    <property type="project" value="InterPro"/>
</dbReference>
<proteinExistence type="predicted"/>
<dbReference type="InterPro" id="IPR053137">
    <property type="entry name" value="NLR-like"/>
</dbReference>
<organism evidence="1 2">
    <name type="scientific">Penicillium cataractarum</name>
    <dbReference type="NCBI Taxonomy" id="2100454"/>
    <lineage>
        <taxon>Eukaryota</taxon>
        <taxon>Fungi</taxon>
        <taxon>Dikarya</taxon>
        <taxon>Ascomycota</taxon>
        <taxon>Pezizomycotina</taxon>
        <taxon>Eurotiomycetes</taxon>
        <taxon>Eurotiomycetidae</taxon>
        <taxon>Eurotiales</taxon>
        <taxon>Aspergillaceae</taxon>
        <taxon>Penicillium</taxon>
    </lineage>
</organism>
<dbReference type="GeneID" id="81442370"/>
<dbReference type="PANTHER" id="PTHR46082:SF11">
    <property type="entry name" value="AAA+ ATPASE DOMAIN-CONTAINING PROTEIN-RELATED"/>
    <property type="match status" value="1"/>
</dbReference>
<evidence type="ECO:0008006" key="3">
    <source>
        <dbReference type="Google" id="ProtNLM"/>
    </source>
</evidence>
<dbReference type="Proteomes" id="UP001147782">
    <property type="component" value="Unassembled WGS sequence"/>
</dbReference>
<accession>A0A9W9RQJ0</accession>
<gene>
    <name evidence="1" type="ORF">N7496_010278</name>
</gene>
<dbReference type="SUPFAM" id="SSF53167">
    <property type="entry name" value="Purine and uridine phosphorylases"/>
    <property type="match status" value="1"/>
</dbReference>
<dbReference type="RefSeq" id="XP_056552191.1">
    <property type="nucleotide sequence ID" value="XM_056703191.1"/>
</dbReference>
<dbReference type="AlphaFoldDB" id="A0A9W9RQJ0"/>
<reference evidence="1" key="1">
    <citation type="submission" date="2022-11" db="EMBL/GenBank/DDBJ databases">
        <authorList>
            <person name="Petersen C."/>
        </authorList>
    </citation>
    <scope>NUCLEOTIDE SEQUENCE</scope>
    <source>
        <strain evidence="1">IBT 29864</strain>
    </source>
</reference>
<sequence length="233" mass="25303">MPNFEMEDYTVVWIAPLALEAAAALQLLDEHHGAPARKSGQTLVYHLGCMGDNNVAVACFPAGESGIGVAGTIAAGMRRDFPNLEVGLLVDIGAGIPSFENDIHLGDVAVAVPDEDNPGVIGYDLVKIEPEEIRLKQWQNASHPMLRSAISTLNAGLIASEGTKFTRLSTPSQPSTCSEHIRQPRQFPIVHHGTILSGNKVIKSARYREELRLRYKAIAIEMEAAGIIPYQWL</sequence>
<evidence type="ECO:0000313" key="1">
    <source>
        <dbReference type="EMBL" id="KAJ5364565.1"/>
    </source>
</evidence>
<dbReference type="PANTHER" id="PTHR46082">
    <property type="entry name" value="ATP/GTP-BINDING PROTEIN-RELATED"/>
    <property type="match status" value="1"/>
</dbReference>
<dbReference type="GO" id="GO:0003824">
    <property type="term" value="F:catalytic activity"/>
    <property type="evidence" value="ECO:0007669"/>
    <property type="project" value="InterPro"/>
</dbReference>
<comment type="caution">
    <text evidence="1">The sequence shown here is derived from an EMBL/GenBank/DDBJ whole genome shotgun (WGS) entry which is preliminary data.</text>
</comment>
<keyword evidence="2" id="KW-1185">Reference proteome</keyword>
<dbReference type="OrthoDB" id="1577640at2759"/>
<name>A0A9W9RQJ0_9EURO</name>
<dbReference type="EMBL" id="JAPZBS010000008">
    <property type="protein sequence ID" value="KAJ5364565.1"/>
    <property type="molecule type" value="Genomic_DNA"/>
</dbReference>